<accession>A0A1F7I8F8</accession>
<proteinExistence type="predicted"/>
<dbReference type="Proteomes" id="UP000179270">
    <property type="component" value="Unassembled WGS sequence"/>
</dbReference>
<gene>
    <name evidence="1" type="ORF">A3A74_07715</name>
</gene>
<protein>
    <submittedName>
        <fullName evidence="1">Uncharacterized protein</fullName>
    </submittedName>
</protein>
<organism evidence="1 2">
    <name type="scientific">Candidatus Roizmanbacteria bacterium RIFCSPLOWO2_01_FULL_35_13</name>
    <dbReference type="NCBI Taxonomy" id="1802055"/>
    <lineage>
        <taxon>Bacteria</taxon>
        <taxon>Candidatus Roizmaniibacteriota</taxon>
    </lineage>
</organism>
<name>A0A1F7I8F8_9BACT</name>
<dbReference type="STRING" id="1802055.A3A74_07715"/>
<sequence length="157" mass="18046">MNDRTIEELKFSVKDAFSKLKLLPQLARIKPTPDSILTNEQGVWPDNAVQKLIQSSGQFNSSVMSEDNRLRLYWQWFEQTASMGELDQLGRISIFSNSFDGDERIKYLALLSKTYLNAAANLKLQGKNDEAIKWFSKHEKTEQQIKKLKSSTTLKSK</sequence>
<comment type="caution">
    <text evidence="1">The sequence shown here is derived from an EMBL/GenBank/DDBJ whole genome shotgun (WGS) entry which is preliminary data.</text>
</comment>
<reference evidence="1 2" key="1">
    <citation type="journal article" date="2016" name="Nat. Commun.">
        <title>Thousands of microbial genomes shed light on interconnected biogeochemical processes in an aquifer system.</title>
        <authorList>
            <person name="Anantharaman K."/>
            <person name="Brown C.T."/>
            <person name="Hug L.A."/>
            <person name="Sharon I."/>
            <person name="Castelle C.J."/>
            <person name="Probst A.J."/>
            <person name="Thomas B.C."/>
            <person name="Singh A."/>
            <person name="Wilkins M.J."/>
            <person name="Karaoz U."/>
            <person name="Brodie E.L."/>
            <person name="Williams K.H."/>
            <person name="Hubbard S.S."/>
            <person name="Banfield J.F."/>
        </authorList>
    </citation>
    <scope>NUCLEOTIDE SEQUENCE [LARGE SCALE GENOMIC DNA]</scope>
</reference>
<evidence type="ECO:0000313" key="1">
    <source>
        <dbReference type="EMBL" id="OGK39644.1"/>
    </source>
</evidence>
<dbReference type="AlphaFoldDB" id="A0A1F7I8F8"/>
<evidence type="ECO:0000313" key="2">
    <source>
        <dbReference type="Proteomes" id="UP000179270"/>
    </source>
</evidence>
<dbReference type="EMBL" id="MGAF01000046">
    <property type="protein sequence ID" value="OGK39644.1"/>
    <property type="molecule type" value="Genomic_DNA"/>
</dbReference>